<reference evidence="3" key="1">
    <citation type="submission" date="2016-03" db="EMBL/GenBank/DDBJ databases">
        <authorList>
            <person name="Ploux O."/>
        </authorList>
    </citation>
    <scope>NUCLEOTIDE SEQUENCE [LARGE SCALE GENOMIC DNA]</scope>
    <source>
        <strain evidence="3">UK7</strain>
    </source>
</reference>
<feature type="compositionally biased region" description="Basic and acidic residues" evidence="1">
    <location>
        <begin position="629"/>
        <end position="645"/>
    </location>
</feature>
<feature type="region of interest" description="Disordered" evidence="1">
    <location>
        <begin position="915"/>
        <end position="936"/>
    </location>
</feature>
<feature type="region of interest" description="Disordered" evidence="1">
    <location>
        <begin position="615"/>
        <end position="645"/>
    </location>
</feature>
<feature type="compositionally biased region" description="Low complexity" evidence="1">
    <location>
        <begin position="166"/>
        <end position="176"/>
    </location>
</feature>
<protein>
    <recommendedName>
        <fullName evidence="4">F-box domain-containing protein</fullName>
    </recommendedName>
</protein>
<feature type="region of interest" description="Disordered" evidence="1">
    <location>
        <begin position="381"/>
        <end position="427"/>
    </location>
</feature>
<feature type="region of interest" description="Disordered" evidence="1">
    <location>
        <begin position="153"/>
        <end position="308"/>
    </location>
</feature>
<feature type="compositionally biased region" description="Polar residues" evidence="1">
    <location>
        <begin position="153"/>
        <end position="165"/>
    </location>
</feature>
<feature type="compositionally biased region" description="Polar residues" evidence="1">
    <location>
        <begin position="195"/>
        <end position="242"/>
    </location>
</feature>
<dbReference type="Proteomes" id="UP000178129">
    <property type="component" value="Unassembled WGS sequence"/>
</dbReference>
<feature type="compositionally biased region" description="Low complexity" evidence="1">
    <location>
        <begin position="916"/>
        <end position="935"/>
    </location>
</feature>
<evidence type="ECO:0000256" key="1">
    <source>
        <dbReference type="SAM" id="MobiDB-lite"/>
    </source>
</evidence>
<organism evidence="2 3">
    <name type="scientific">Rhynchosporium graminicola</name>
    <dbReference type="NCBI Taxonomy" id="2792576"/>
    <lineage>
        <taxon>Eukaryota</taxon>
        <taxon>Fungi</taxon>
        <taxon>Dikarya</taxon>
        <taxon>Ascomycota</taxon>
        <taxon>Pezizomycotina</taxon>
        <taxon>Leotiomycetes</taxon>
        <taxon>Helotiales</taxon>
        <taxon>Ploettnerulaceae</taxon>
        <taxon>Rhynchosporium</taxon>
    </lineage>
</organism>
<evidence type="ECO:0000313" key="2">
    <source>
        <dbReference type="EMBL" id="CZT02482.1"/>
    </source>
</evidence>
<evidence type="ECO:0000313" key="3">
    <source>
        <dbReference type="Proteomes" id="UP000178129"/>
    </source>
</evidence>
<dbReference type="InParanoid" id="A0A1E1KZ76"/>
<keyword evidence="3" id="KW-1185">Reference proteome</keyword>
<proteinExistence type="predicted"/>
<feature type="compositionally biased region" description="Basic and acidic residues" evidence="1">
    <location>
        <begin position="396"/>
        <end position="412"/>
    </location>
</feature>
<accession>A0A1E1KZ76</accession>
<dbReference type="EMBL" id="FJUW01000025">
    <property type="protein sequence ID" value="CZT02482.1"/>
    <property type="molecule type" value="Genomic_DNA"/>
</dbReference>
<name>A0A1E1KZ76_9HELO</name>
<sequence length="963" mass="106916">MSSESSSLPEQSSDDSTYFYFSHPDGLRVARTIVASLIQDSKNGNAQNQHDNFSLTSPPTFTSPSPEVASALNVLLAFCEGAGPVQTSRAAANVPLCSNTNTKRGVMSDTRFPANRGSNHFDDIHPDPFAAFSSQLSHTGPVRSQNTILVPPFSTQTTMGNSKLCTSNTRTTSSSSQQMEHLEQMLPGSEGPSASRATSSPFHGTESPYNVESPSGRSSTFTPQPMSRQSSGRHMNMSNLPNPESEPLRLDSAMSDNRHPQASQGSNNTQTNLGGGGYFTPLSAMPPSTRHQPYSNSSSHLQSRTQQNLPSQIKNFLPVNKVPNNSKLAPQSKERSIAINNKAVSTFPSTSTLTLASSHNSPVAIVPHPGVNSPLFKAQNSMDAMEPPLTKKRKPKGEGKPRVKRQKPDVPKVKAKRIPKTKQKEEKAEKPILPYNIIMRIFEFSPPGFLKKARFVNKEWRGLVDGFTSLRVNQRLENYGADLPPASVLGLTEKQYTDLLGGKGCLEPGCNDELSSRTHWSWAKRWCSSCWSKKIEREDRIMKSRQHDLPNRTILTKLLECIPMGMYDSFNKAHNVVENLDGRAMTAPRIYKYYIKTEVDQIIEEYEAFKVPPFKDDPTKSAAENASARTEHAQRETEAAKKQTDFLEERKAKNDEHMARVLKIEGAIKKKRLEDAQQYNKLRDGRRNLFTKRAAEDLPHIPASFVQNTKAYKAATRIFRDSGTERGWRTLKPKIEKEWDNSAEKRRLESGECQSAEQDQEDASISIEQSQDVQFPKHASSIGGCYNSISFQSQVLAIQEAQNNRYNQFTAFGAQQASQTNIQNFMADRANNMMHSGGMFADPSSNHSYGIPTNNNYGRSTGPSLQSDMFLSNQFGNHFQGGLSQFHTQPSDMNHGLLQLPMALNPHFPNNAYMHHSQASNNHNNNFFGSDSGSARPGDRKITIGSLLANPSPDVAMRYGTYQ</sequence>
<comment type="caution">
    <text evidence="2">The sequence shown here is derived from an EMBL/GenBank/DDBJ whole genome shotgun (WGS) entry which is preliminary data.</text>
</comment>
<feature type="compositionally biased region" description="Polar residues" evidence="1">
    <location>
        <begin position="289"/>
        <end position="308"/>
    </location>
</feature>
<gene>
    <name evidence="2" type="ORF">RCO7_06276</name>
</gene>
<feature type="region of interest" description="Disordered" evidence="1">
    <location>
        <begin position="743"/>
        <end position="763"/>
    </location>
</feature>
<evidence type="ECO:0008006" key="4">
    <source>
        <dbReference type="Google" id="ProtNLM"/>
    </source>
</evidence>
<feature type="compositionally biased region" description="Polar residues" evidence="1">
    <location>
        <begin position="260"/>
        <end position="272"/>
    </location>
</feature>
<dbReference type="STRING" id="914237.A0A1E1KZ76"/>
<dbReference type="AlphaFoldDB" id="A0A1E1KZ76"/>